<keyword evidence="2" id="KW-1185">Reference proteome</keyword>
<sequence length="169" mass="18855">MGKLAKVSIERNGGLFIMAPPCGHVEMFFRLFQPFLGKGGHVVLFFRVRRETSGSLDFAFFDQERGLSTGDAGFFQIVTKAGYFYSGFYTPGGWCTKFWSDDDPPKNMTFGNLSLGSRPLKAASEAIRQQVDEELEEVTGHVKQWACTTLFPTPSVLQYVRGKEASARC</sequence>
<protein>
    <submittedName>
        <fullName evidence="1">BY PROTMAP: gi|647396917|emb|CDR39616.1| RHTO0S04e07074g1_1 [Rhodosporidium toruloides]</fullName>
    </submittedName>
</protein>
<name>A0A0K3C6D9_RHOTO</name>
<reference evidence="1 2" key="1">
    <citation type="submission" date="2015-07" db="EMBL/GenBank/DDBJ databases">
        <authorList>
            <person name="Cajimat M.N.B."/>
            <person name="Milazzo M.L."/>
            <person name="Fulhorst C.F."/>
        </authorList>
    </citation>
    <scope>NUCLEOTIDE SEQUENCE [LARGE SCALE GENOMIC DNA]</scope>
    <source>
        <strain evidence="1">Single colony</strain>
    </source>
</reference>
<organism evidence="1 2">
    <name type="scientific">Rhodotorula toruloides</name>
    <name type="common">Yeast</name>
    <name type="synonym">Rhodosporidium toruloides</name>
    <dbReference type="NCBI Taxonomy" id="5286"/>
    <lineage>
        <taxon>Eukaryota</taxon>
        <taxon>Fungi</taxon>
        <taxon>Dikarya</taxon>
        <taxon>Basidiomycota</taxon>
        <taxon>Pucciniomycotina</taxon>
        <taxon>Microbotryomycetes</taxon>
        <taxon>Sporidiobolales</taxon>
        <taxon>Sporidiobolaceae</taxon>
        <taxon>Rhodotorula</taxon>
    </lineage>
</organism>
<evidence type="ECO:0000313" key="1">
    <source>
        <dbReference type="EMBL" id="CTR04423.1"/>
    </source>
</evidence>
<dbReference type="Proteomes" id="UP000199069">
    <property type="component" value="Unassembled WGS sequence"/>
</dbReference>
<dbReference type="EMBL" id="CWKI01000001">
    <property type="protein sequence ID" value="CTR04423.1"/>
    <property type="molecule type" value="Genomic_DNA"/>
</dbReference>
<gene>
    <name evidence="1" type="primary">FGENESH: predicted gene_1.284</name>
    <name evidence="1" type="ORF">BN2166_0002840</name>
</gene>
<dbReference type="AlphaFoldDB" id="A0A0K3C6D9"/>
<accession>A0A0K3C6D9</accession>
<evidence type="ECO:0000313" key="2">
    <source>
        <dbReference type="Proteomes" id="UP000199069"/>
    </source>
</evidence>
<proteinExistence type="predicted"/>